<protein>
    <recommendedName>
        <fullName evidence="2">cellulase</fullName>
        <ecNumber evidence="2">3.2.1.4</ecNumber>
    </recommendedName>
</protein>
<comment type="catalytic activity">
    <reaction evidence="1">
        <text>Endohydrolysis of (1-&gt;4)-beta-D-glucosidic linkages in cellulose, lichenin and cereal beta-D-glucans.</text>
        <dbReference type="EC" id="3.2.1.4"/>
    </reaction>
</comment>
<comment type="caution">
    <text evidence="8">The sequence shown here is derived from an EMBL/GenBank/DDBJ whole genome shotgun (WGS) entry which is preliminary data.</text>
</comment>
<feature type="chain" id="PRO_5045298437" description="cellulase" evidence="6">
    <location>
        <begin position="34"/>
        <end position="494"/>
    </location>
</feature>
<evidence type="ECO:0000256" key="2">
    <source>
        <dbReference type="ARBA" id="ARBA00012601"/>
    </source>
</evidence>
<keyword evidence="4 5" id="KW-0326">Glycosidase</keyword>
<dbReference type="EMBL" id="JBHSFE010000038">
    <property type="protein sequence ID" value="MFC4612614.1"/>
    <property type="molecule type" value="Genomic_DNA"/>
</dbReference>
<keyword evidence="3 5" id="KW-0378">Hydrolase</keyword>
<accession>A0ABV9GIY8</accession>
<evidence type="ECO:0000259" key="7">
    <source>
        <dbReference type="PROSITE" id="PS51175"/>
    </source>
</evidence>
<dbReference type="PROSITE" id="PS51175">
    <property type="entry name" value="CBM6"/>
    <property type="match status" value="1"/>
</dbReference>
<sequence length="494" mass="52403">MRPARFWLRSLGGVGTLSAALLLGLTAAPTAPAAPTASEAPAADTAAAITHEAENAVISQGVVESNHTGFTGTGFVNYNNSAGGYVQWTVNAAQAGSASLTIRYANGTSTNRAMDITVNGAAAATSRAFPGTGAWTTWTTATITADLKAGANTVRATATTADGGPNVDHLAVDAGGPAPGGKTPVEINGQLKVCGTKLCNQYGKPIQLRGMSTHGLQWYSQCVTSGSLDALATDWNADVLRISMYIQEGGYEADPRKFTDLVHSIIEQATARGMYAIVDWHMLSPGDPNHNLSRAKTFFTEIARRHASKNNLLYEIANEPSGVSWSKIKSYAEQLIPVIRQNDPDTPVLVGTRAWSSLGVSEDSDETEIVNSPVNASNIMYTFHFYAASHGTEYLSTLSRAADKLPMFVTEFGTQTASGDGGDNFGRAQQYIDLMASKKISWSNWNYSDDSRSGAVFKGGTCDNNGPWTGTGPLKPAGVWVRERTRTPDDFPTG</sequence>
<dbReference type="PROSITE" id="PS00659">
    <property type="entry name" value="GLYCOSYL_HYDROL_F5"/>
    <property type="match status" value="1"/>
</dbReference>
<evidence type="ECO:0000313" key="9">
    <source>
        <dbReference type="Proteomes" id="UP001595993"/>
    </source>
</evidence>
<organism evidence="8 9">
    <name type="scientific">Streptomyces maoxianensis</name>
    <dbReference type="NCBI Taxonomy" id="1459942"/>
    <lineage>
        <taxon>Bacteria</taxon>
        <taxon>Bacillati</taxon>
        <taxon>Actinomycetota</taxon>
        <taxon>Actinomycetes</taxon>
        <taxon>Kitasatosporales</taxon>
        <taxon>Streptomycetaceae</taxon>
        <taxon>Streptomyces</taxon>
    </lineage>
</organism>
<dbReference type="PANTHER" id="PTHR34142:SF1">
    <property type="entry name" value="GLYCOSIDE HYDROLASE FAMILY 5 DOMAIN-CONTAINING PROTEIN"/>
    <property type="match status" value="1"/>
</dbReference>
<dbReference type="Proteomes" id="UP001595993">
    <property type="component" value="Unassembled WGS sequence"/>
</dbReference>
<keyword evidence="6" id="KW-0732">Signal</keyword>
<dbReference type="Gene3D" id="3.20.20.80">
    <property type="entry name" value="Glycosidases"/>
    <property type="match status" value="1"/>
</dbReference>
<reference evidence="9" key="1">
    <citation type="journal article" date="2019" name="Int. J. Syst. Evol. Microbiol.">
        <title>The Global Catalogue of Microorganisms (GCM) 10K type strain sequencing project: providing services to taxonomists for standard genome sequencing and annotation.</title>
        <authorList>
            <consortium name="The Broad Institute Genomics Platform"/>
            <consortium name="The Broad Institute Genome Sequencing Center for Infectious Disease"/>
            <person name="Wu L."/>
            <person name="Ma J."/>
        </authorList>
    </citation>
    <scope>NUCLEOTIDE SEQUENCE [LARGE SCALE GENOMIC DNA]</scope>
    <source>
        <strain evidence="9">CGMCC 4.7139</strain>
    </source>
</reference>
<proteinExistence type="inferred from homology"/>
<dbReference type="InterPro" id="IPR005084">
    <property type="entry name" value="CBM6"/>
</dbReference>
<dbReference type="InterPro" id="IPR017853">
    <property type="entry name" value="GH"/>
</dbReference>
<dbReference type="EC" id="3.2.1.4" evidence="2"/>
<dbReference type="InterPro" id="IPR001547">
    <property type="entry name" value="Glyco_hydro_5"/>
</dbReference>
<feature type="signal peptide" evidence="6">
    <location>
        <begin position="1"/>
        <end position="33"/>
    </location>
</feature>
<evidence type="ECO:0000313" key="8">
    <source>
        <dbReference type="EMBL" id="MFC4612614.1"/>
    </source>
</evidence>
<evidence type="ECO:0000256" key="1">
    <source>
        <dbReference type="ARBA" id="ARBA00000966"/>
    </source>
</evidence>
<evidence type="ECO:0000256" key="4">
    <source>
        <dbReference type="ARBA" id="ARBA00023295"/>
    </source>
</evidence>
<dbReference type="SUPFAM" id="SSF49785">
    <property type="entry name" value="Galactose-binding domain-like"/>
    <property type="match status" value="1"/>
</dbReference>
<comment type="similarity">
    <text evidence="5">Belongs to the glycosyl hydrolase 5 (cellulase A) family.</text>
</comment>
<evidence type="ECO:0000256" key="6">
    <source>
        <dbReference type="SAM" id="SignalP"/>
    </source>
</evidence>
<gene>
    <name evidence="8" type="ORF">ACFO9E_33435</name>
</gene>
<keyword evidence="9" id="KW-1185">Reference proteome</keyword>
<dbReference type="RefSeq" id="WP_381202903.1">
    <property type="nucleotide sequence ID" value="NZ_JBHSFE010000038.1"/>
</dbReference>
<dbReference type="SUPFAM" id="SSF51445">
    <property type="entry name" value="(Trans)glycosidases"/>
    <property type="match status" value="1"/>
</dbReference>
<dbReference type="CDD" id="cd04082">
    <property type="entry name" value="CBM35_pectate_lyase-like"/>
    <property type="match status" value="1"/>
</dbReference>
<name>A0ABV9GIY8_9ACTN</name>
<dbReference type="PANTHER" id="PTHR34142">
    <property type="entry name" value="ENDO-BETA-1,4-GLUCANASE A"/>
    <property type="match status" value="1"/>
</dbReference>
<dbReference type="Pfam" id="PF16990">
    <property type="entry name" value="CBM_35"/>
    <property type="match status" value="1"/>
</dbReference>
<dbReference type="InterPro" id="IPR018087">
    <property type="entry name" value="Glyco_hydro_5_CS"/>
</dbReference>
<dbReference type="InterPro" id="IPR008979">
    <property type="entry name" value="Galactose-bd-like_sf"/>
</dbReference>
<dbReference type="Pfam" id="PF00150">
    <property type="entry name" value="Cellulase"/>
    <property type="match status" value="1"/>
</dbReference>
<dbReference type="Gene3D" id="2.60.120.260">
    <property type="entry name" value="Galactose-binding domain-like"/>
    <property type="match status" value="1"/>
</dbReference>
<evidence type="ECO:0000256" key="3">
    <source>
        <dbReference type="ARBA" id="ARBA00022801"/>
    </source>
</evidence>
<feature type="domain" description="CBM6" evidence="7">
    <location>
        <begin position="49"/>
        <end position="173"/>
    </location>
</feature>
<evidence type="ECO:0000256" key="5">
    <source>
        <dbReference type="RuleBase" id="RU361153"/>
    </source>
</evidence>